<comment type="caution">
    <text evidence="1">The sequence shown here is derived from an EMBL/GenBank/DDBJ whole genome shotgun (WGS) entry which is preliminary data.</text>
</comment>
<sequence length="60" mass="7047">MDLRITRLDTLVSSLHTATTLARSRRFSRDRRFLRRFTLLGGGLDLPTALSTTRRFHRFL</sequence>
<name>A0A1A3HA50_MYCMU</name>
<accession>A0A1A3HA50</accession>
<dbReference type="Proteomes" id="UP000093898">
    <property type="component" value="Unassembled WGS sequence"/>
</dbReference>
<evidence type="ECO:0000313" key="2">
    <source>
        <dbReference type="Proteomes" id="UP000093898"/>
    </source>
</evidence>
<organism evidence="1 2">
    <name type="scientific">Mycolicibacterium mucogenicum</name>
    <name type="common">Mycobacterium mucogenicum</name>
    <dbReference type="NCBI Taxonomy" id="56689"/>
    <lineage>
        <taxon>Bacteria</taxon>
        <taxon>Bacillati</taxon>
        <taxon>Actinomycetota</taxon>
        <taxon>Actinomycetes</taxon>
        <taxon>Mycobacteriales</taxon>
        <taxon>Mycobacteriaceae</taxon>
        <taxon>Mycolicibacterium</taxon>
    </lineage>
</organism>
<dbReference type="AlphaFoldDB" id="A0A1A3HA50"/>
<evidence type="ECO:0000313" key="1">
    <source>
        <dbReference type="EMBL" id="OBJ44488.1"/>
    </source>
</evidence>
<gene>
    <name evidence="1" type="ORF">A5630_16475</name>
</gene>
<protein>
    <submittedName>
        <fullName evidence="1">Uncharacterized protein</fullName>
    </submittedName>
</protein>
<proteinExistence type="predicted"/>
<reference evidence="1 2" key="1">
    <citation type="submission" date="2016-06" db="EMBL/GenBank/DDBJ databases">
        <authorList>
            <person name="Kjaerup R.B."/>
            <person name="Dalgaard T.S."/>
            <person name="Juul-Madsen H.R."/>
        </authorList>
    </citation>
    <scope>NUCLEOTIDE SEQUENCE [LARGE SCALE GENOMIC DNA]</scope>
    <source>
        <strain evidence="1 2">1127319.6</strain>
    </source>
</reference>
<dbReference type="EMBL" id="LZLC01000059">
    <property type="protein sequence ID" value="OBJ44488.1"/>
    <property type="molecule type" value="Genomic_DNA"/>
</dbReference>